<proteinExistence type="predicted"/>
<comment type="caution">
    <text evidence="1">The sequence shown here is derived from an EMBL/GenBank/DDBJ whole genome shotgun (WGS) entry which is preliminary data.</text>
</comment>
<gene>
    <name evidence="1" type="ORF">HK413_12650</name>
</gene>
<protein>
    <recommendedName>
        <fullName evidence="3">AsmA-like C-terminal domain-containing protein</fullName>
    </recommendedName>
</protein>
<keyword evidence="2" id="KW-1185">Reference proteome</keyword>
<evidence type="ECO:0000313" key="1">
    <source>
        <dbReference type="EMBL" id="NNU34696.1"/>
    </source>
</evidence>
<organism evidence="1 2">
    <name type="scientific">Mucilaginibacter humi</name>
    <dbReference type="NCBI Taxonomy" id="2732510"/>
    <lineage>
        <taxon>Bacteria</taxon>
        <taxon>Pseudomonadati</taxon>
        <taxon>Bacteroidota</taxon>
        <taxon>Sphingobacteriia</taxon>
        <taxon>Sphingobacteriales</taxon>
        <taxon>Sphingobacteriaceae</taxon>
        <taxon>Mucilaginibacter</taxon>
    </lineage>
</organism>
<dbReference type="RefSeq" id="WP_175270368.1">
    <property type="nucleotide sequence ID" value="NZ_JABFCR010000063.1"/>
</dbReference>
<evidence type="ECO:0008006" key="3">
    <source>
        <dbReference type="Google" id="ProtNLM"/>
    </source>
</evidence>
<evidence type="ECO:0000313" key="2">
    <source>
        <dbReference type="Proteomes" id="UP000566071"/>
    </source>
</evidence>
<reference evidence="1 2" key="1">
    <citation type="submission" date="2020-05" db="EMBL/GenBank/DDBJ databases">
        <authorList>
            <person name="Khan S.A."/>
            <person name="Jeon C.O."/>
            <person name="Chun B.H."/>
        </authorList>
    </citation>
    <scope>NUCLEOTIDE SEQUENCE [LARGE SCALE GENOMIC DNA]</scope>
    <source>
        <strain evidence="1 2">S1162</strain>
    </source>
</reference>
<accession>A0ABX1W774</accession>
<dbReference type="Proteomes" id="UP000566071">
    <property type="component" value="Unassembled WGS sequence"/>
</dbReference>
<dbReference type="EMBL" id="JABFCR010000063">
    <property type="protein sequence ID" value="NNU34696.1"/>
    <property type="molecule type" value="Genomic_DNA"/>
</dbReference>
<sequence length="572" mass="65238">MSVTIVVLLVAFVVNRYWSPILAGKIKNGVAKGSNGLYKVDFADVKLNILEGKLIFYNLTFKPDTDVYNKQNKQHLAPNTLFELHAQRLVLSHIHPFKLYFNHLLDINQMVLTNPEIRITYLLNKDKDTVTADNRTLWQKVKPDLRSIHIGNIFLNNANFKYYNHATGKPMLTELKEMDMHGNDLLIDSATQTDKSRFLYFKDVVADLNNYKSKSANGLYTYSVKRLKLSTRLSQVNAVELSWEPVKTALFIKSTRKDKFSLKLDSAQLNNFDFLFYHKYRTISCSSLILSNGNFDIFNNPNKIKTFKNKITSFPGIAVHRLKTEVKIDTVIIKHVDINYSEFNKKSRQIGTISFNNTNAKVFNFTNNKIALQKNNIGKIRVSSRFMDHGKLDVAFVFNLTDKNASYSYKGSLGTMGLQAVNPATIPLAMIKISSGTLKSLNFDFKADSKRSKGKVIFLYNDLKVNILRADTTNAILKKKLIETLFANLFILKHNNPDKEGEIPRTFNVNYTRPINTTFFSTLWKTLLIGIKPAVGYDDKTRKAATERMAQGDLNKKIARQKRNAQTTTCTA</sequence>
<name>A0ABX1W774_9SPHI</name>